<protein>
    <submittedName>
        <fullName evidence="5">MFS transporter</fullName>
    </submittedName>
</protein>
<dbReference type="Gene3D" id="1.20.1250.20">
    <property type="entry name" value="MFS general substrate transporter like domains"/>
    <property type="match status" value="1"/>
</dbReference>
<reference evidence="5 6" key="1">
    <citation type="submission" date="2020-05" db="EMBL/GenBank/DDBJ databases">
        <title>Aquincola sp. isolate from soil.</title>
        <authorList>
            <person name="Han J."/>
            <person name="Kim D.-U."/>
        </authorList>
    </citation>
    <scope>NUCLEOTIDE SEQUENCE [LARGE SCALE GENOMIC DNA]</scope>
    <source>
        <strain evidence="5 6">S2</strain>
    </source>
</reference>
<dbReference type="InterPro" id="IPR036259">
    <property type="entry name" value="MFS_trans_sf"/>
</dbReference>
<dbReference type="EMBL" id="JABRWJ010000001">
    <property type="protein sequence ID" value="NRF65392.1"/>
    <property type="molecule type" value="Genomic_DNA"/>
</dbReference>
<feature type="transmembrane region" description="Helical" evidence="4">
    <location>
        <begin position="72"/>
        <end position="91"/>
    </location>
</feature>
<feature type="transmembrane region" description="Helical" evidence="4">
    <location>
        <begin position="363"/>
        <end position="384"/>
    </location>
</feature>
<keyword evidence="3 4" id="KW-0472">Membrane</keyword>
<feature type="transmembrane region" description="Helical" evidence="4">
    <location>
        <begin position="97"/>
        <end position="119"/>
    </location>
</feature>
<proteinExistence type="predicted"/>
<feature type="transmembrane region" description="Helical" evidence="4">
    <location>
        <begin position="131"/>
        <end position="149"/>
    </location>
</feature>
<name>A0ABX2E9R0_9BURK</name>
<evidence type="ECO:0000256" key="4">
    <source>
        <dbReference type="SAM" id="Phobius"/>
    </source>
</evidence>
<feature type="transmembrane region" description="Helical" evidence="4">
    <location>
        <begin position="300"/>
        <end position="317"/>
    </location>
</feature>
<dbReference type="RefSeq" id="WP_173119404.1">
    <property type="nucleotide sequence ID" value="NZ_JABRWJ010000001.1"/>
</dbReference>
<dbReference type="Proteomes" id="UP000737171">
    <property type="component" value="Unassembled WGS sequence"/>
</dbReference>
<feature type="transmembrane region" description="Helical" evidence="4">
    <location>
        <begin position="161"/>
        <end position="182"/>
    </location>
</feature>
<organism evidence="5 6">
    <name type="scientific">Pseudaquabacterium terrae</name>
    <dbReference type="NCBI Taxonomy" id="2732868"/>
    <lineage>
        <taxon>Bacteria</taxon>
        <taxon>Pseudomonadati</taxon>
        <taxon>Pseudomonadota</taxon>
        <taxon>Betaproteobacteria</taxon>
        <taxon>Burkholderiales</taxon>
        <taxon>Sphaerotilaceae</taxon>
        <taxon>Pseudaquabacterium</taxon>
    </lineage>
</organism>
<evidence type="ECO:0000256" key="3">
    <source>
        <dbReference type="ARBA" id="ARBA00023136"/>
    </source>
</evidence>
<dbReference type="Pfam" id="PF07690">
    <property type="entry name" value="MFS_1"/>
    <property type="match status" value="1"/>
</dbReference>
<dbReference type="SUPFAM" id="SSF103473">
    <property type="entry name" value="MFS general substrate transporter"/>
    <property type="match status" value="1"/>
</dbReference>
<feature type="transmembrane region" description="Helical" evidence="4">
    <location>
        <begin position="44"/>
        <end position="65"/>
    </location>
</feature>
<keyword evidence="2 4" id="KW-1133">Transmembrane helix</keyword>
<gene>
    <name evidence="5" type="ORF">HLB44_00195</name>
</gene>
<dbReference type="InterPro" id="IPR050327">
    <property type="entry name" value="Proton-linked_MCT"/>
</dbReference>
<evidence type="ECO:0000256" key="2">
    <source>
        <dbReference type="ARBA" id="ARBA00022989"/>
    </source>
</evidence>
<evidence type="ECO:0000256" key="1">
    <source>
        <dbReference type="ARBA" id="ARBA00022692"/>
    </source>
</evidence>
<dbReference type="PANTHER" id="PTHR11360:SF308">
    <property type="entry name" value="BLL3089 PROTEIN"/>
    <property type="match status" value="1"/>
</dbReference>
<sequence length="393" mass="39785">MPFPPFVPALALTLVLSWGSLFYAFALMARPVQAELQAGATAVMGAYSFGLLVWGLATGVVGAVLQRRGGRAVMGAGSLLAGLAFIGLGEVNSIGGLYLAWGTLGAAMALTLYEPAFAVIVQACPGERRRFITALTLAGGLASAVFWPLTDQLVAQVGWRATALTYGLMHLGICAPLHALLLPRAATVPAAPPPTAAQAAALPRPRALLLLGIAFAANGFVTAALAVHVIPLLESRGVAPGAAVALATCIGPMQVAGRTLEFISGGALDARRLGLITLALIMLALSALWLAAWAPLLCGVFVISYGAGLGLMTIVRATTPLALFGPARYAALSGTLGMPALLARAAGPIGATWLLDRLSGPGALLLALLAIAACAAGAFAQAWAAGESIDKQS</sequence>
<dbReference type="InterPro" id="IPR011701">
    <property type="entry name" value="MFS"/>
</dbReference>
<accession>A0ABX2E9R0</accession>
<feature type="transmembrane region" description="Helical" evidence="4">
    <location>
        <begin position="329"/>
        <end position="351"/>
    </location>
</feature>
<dbReference type="PANTHER" id="PTHR11360">
    <property type="entry name" value="MONOCARBOXYLATE TRANSPORTER"/>
    <property type="match status" value="1"/>
</dbReference>
<feature type="transmembrane region" description="Helical" evidence="4">
    <location>
        <begin position="273"/>
        <end position="294"/>
    </location>
</feature>
<evidence type="ECO:0000313" key="6">
    <source>
        <dbReference type="Proteomes" id="UP000737171"/>
    </source>
</evidence>
<comment type="caution">
    <text evidence="5">The sequence shown here is derived from an EMBL/GenBank/DDBJ whole genome shotgun (WGS) entry which is preliminary data.</text>
</comment>
<feature type="transmembrane region" description="Helical" evidence="4">
    <location>
        <begin position="208"/>
        <end position="230"/>
    </location>
</feature>
<keyword evidence="6" id="KW-1185">Reference proteome</keyword>
<evidence type="ECO:0000313" key="5">
    <source>
        <dbReference type="EMBL" id="NRF65392.1"/>
    </source>
</evidence>
<keyword evidence="1 4" id="KW-0812">Transmembrane</keyword>